<dbReference type="SUPFAM" id="SSF49265">
    <property type="entry name" value="Fibronectin type III"/>
    <property type="match status" value="2"/>
</dbReference>
<dbReference type="AlphaFoldDB" id="W5M9B7"/>
<keyword evidence="1" id="KW-0812">Transmembrane</keyword>
<dbReference type="Proteomes" id="UP000018468">
    <property type="component" value="Linkage group LG17"/>
</dbReference>
<dbReference type="Gene3D" id="2.60.40.10">
    <property type="entry name" value="Immunoglobulins"/>
    <property type="match status" value="2"/>
</dbReference>
<dbReference type="InParanoid" id="W5M9B7"/>
<feature type="signal peptide" evidence="2">
    <location>
        <begin position="1"/>
        <end position="20"/>
    </location>
</feature>
<feature type="transmembrane region" description="Helical" evidence="1">
    <location>
        <begin position="234"/>
        <end position="259"/>
    </location>
</feature>
<accession>W5M9B7</accession>
<dbReference type="STRING" id="7918.ENSLOCP00000004976"/>
<dbReference type="FunFam" id="2.60.40.10:FF:001363">
    <property type="entry name" value="Interleukin 10 receptor subunit beta"/>
    <property type="match status" value="1"/>
</dbReference>
<dbReference type="Pfam" id="PF01108">
    <property type="entry name" value="Tissue_fac"/>
    <property type="match status" value="1"/>
</dbReference>
<dbReference type="PANTHER" id="PTHR20859:SF85">
    <property type="entry name" value="INTERFERON ALPHA_BETA RECEPTOR 1 ISOFORM X1"/>
    <property type="match status" value="1"/>
</dbReference>
<feature type="chain" id="PRO_5004867801" description="Fibronectin type-III domain-containing protein" evidence="2">
    <location>
        <begin position="21"/>
        <end position="392"/>
    </location>
</feature>
<dbReference type="InterPro" id="IPR036116">
    <property type="entry name" value="FN3_sf"/>
</dbReference>
<evidence type="ECO:0000256" key="2">
    <source>
        <dbReference type="SAM" id="SignalP"/>
    </source>
</evidence>
<dbReference type="InterPro" id="IPR013783">
    <property type="entry name" value="Ig-like_fold"/>
</dbReference>
<sequence>PKVSYKLVLLTPIAILSVQGLLPTPQNITIQAVNTQYIMKWDWDEHQTNRTANFTAEYLPAFKKQRRGKIKWTQVCMEITETECDFSPELSYYGIYYLRLRANSNGEHSPWTEIEFCPDKNADLGPPSKVEVTSVRGMLEVKLTDPMTTDNTSMRDKVRDLTYLIEYQKDESQSKVSPIHKIKTQNNMIIISGLEYWTVYCVRVQALESDLNKRSKFSPVMCRQTEDDGHAPPWLIGLVFLLAMVVSCGIILLCFFSFYKSYRTVRKAFFPSYELPANIRECLEDSSLSSDTPQLLTVESELELCCQMLDVVPEENTNVSLRSLSLTEVDVVKHSRQDSGDSGVYSAAEGSGVPLDTKLKWSLQEEDTGKGEDTDLLEKNKLSTHTNCTIKV</sequence>
<dbReference type="CDD" id="cd00063">
    <property type="entry name" value="FN3"/>
    <property type="match status" value="1"/>
</dbReference>
<dbReference type="Pfam" id="PF09294">
    <property type="entry name" value="Interfer-bind"/>
    <property type="match status" value="1"/>
</dbReference>
<reference evidence="4" key="3">
    <citation type="submission" date="2025-09" db="UniProtKB">
        <authorList>
            <consortium name="Ensembl"/>
        </authorList>
    </citation>
    <scope>IDENTIFICATION</scope>
</reference>
<keyword evidence="5" id="KW-1185">Reference proteome</keyword>
<dbReference type="eggNOG" id="ENOG502S2QA">
    <property type="taxonomic scope" value="Eukaryota"/>
</dbReference>
<keyword evidence="1" id="KW-0472">Membrane</keyword>
<protein>
    <recommendedName>
        <fullName evidence="3">Fibronectin type-III domain-containing protein</fullName>
    </recommendedName>
</protein>
<evidence type="ECO:0000259" key="3">
    <source>
        <dbReference type="PROSITE" id="PS50853"/>
    </source>
</evidence>
<dbReference type="EMBL" id="AHAT01033699">
    <property type="status" value="NOT_ANNOTATED_CDS"/>
    <property type="molecule type" value="Genomic_DNA"/>
</dbReference>
<dbReference type="OMA" id="YHILYWE"/>
<dbReference type="PROSITE" id="PS50853">
    <property type="entry name" value="FN3"/>
    <property type="match status" value="1"/>
</dbReference>
<dbReference type="InterPro" id="IPR050650">
    <property type="entry name" value="Type-II_Cytokine-TF_Rcpt"/>
</dbReference>
<dbReference type="Ensembl" id="ENSLOCT00000004984.1">
    <property type="protein sequence ID" value="ENSLOCP00000004976.1"/>
    <property type="gene ID" value="ENSLOCG00000004158.1"/>
</dbReference>
<reference evidence="5" key="1">
    <citation type="submission" date="2011-12" db="EMBL/GenBank/DDBJ databases">
        <title>The Draft Genome of Lepisosteus oculatus.</title>
        <authorList>
            <consortium name="The Broad Institute Genome Assembly &amp; Analysis Group"/>
            <consortium name="Computational R&amp;D Group"/>
            <consortium name="and Sequencing Platform"/>
            <person name="Di Palma F."/>
            <person name="Alfoldi J."/>
            <person name="Johnson J."/>
            <person name="Berlin A."/>
            <person name="Gnerre S."/>
            <person name="Jaffe D."/>
            <person name="MacCallum I."/>
            <person name="Young S."/>
            <person name="Walker B.J."/>
            <person name="Lander E.S."/>
            <person name="Lindblad-Toh K."/>
        </authorList>
    </citation>
    <scope>NUCLEOTIDE SEQUENCE [LARGE SCALE GENOMIC DNA]</scope>
</reference>
<dbReference type="GeneTree" id="ENSGT00940000158406"/>
<dbReference type="InterPro" id="IPR003961">
    <property type="entry name" value="FN3_dom"/>
</dbReference>
<keyword evidence="2" id="KW-0732">Signal</keyword>
<organism evidence="4 5">
    <name type="scientific">Lepisosteus oculatus</name>
    <name type="common">Spotted gar</name>
    <dbReference type="NCBI Taxonomy" id="7918"/>
    <lineage>
        <taxon>Eukaryota</taxon>
        <taxon>Metazoa</taxon>
        <taxon>Chordata</taxon>
        <taxon>Craniata</taxon>
        <taxon>Vertebrata</taxon>
        <taxon>Euteleostomi</taxon>
        <taxon>Actinopterygii</taxon>
        <taxon>Neopterygii</taxon>
        <taxon>Holostei</taxon>
        <taxon>Semionotiformes</taxon>
        <taxon>Lepisosteidae</taxon>
        <taxon>Lepisosteus</taxon>
    </lineage>
</organism>
<dbReference type="GO" id="GO:0005886">
    <property type="term" value="C:plasma membrane"/>
    <property type="evidence" value="ECO:0000318"/>
    <property type="project" value="GO_Central"/>
</dbReference>
<dbReference type="HOGENOM" id="CLU_057526_0_0_1"/>
<proteinExistence type="predicted"/>
<name>W5M9B7_LEPOC</name>
<evidence type="ECO:0000313" key="4">
    <source>
        <dbReference type="Ensembl" id="ENSLOCP00000004976.1"/>
    </source>
</evidence>
<dbReference type="GO" id="GO:0004896">
    <property type="term" value="F:cytokine receptor activity"/>
    <property type="evidence" value="ECO:0000318"/>
    <property type="project" value="GO_Central"/>
</dbReference>
<reference evidence="4" key="2">
    <citation type="submission" date="2025-08" db="UniProtKB">
        <authorList>
            <consortium name="Ensembl"/>
        </authorList>
    </citation>
    <scope>IDENTIFICATION</scope>
</reference>
<evidence type="ECO:0000256" key="1">
    <source>
        <dbReference type="SAM" id="Phobius"/>
    </source>
</evidence>
<dbReference type="Bgee" id="ENSLOCG00000004158">
    <property type="expression patterns" value="Expressed in intestine and 13 other cell types or tissues"/>
</dbReference>
<keyword evidence="1" id="KW-1133">Transmembrane helix</keyword>
<dbReference type="InterPro" id="IPR015373">
    <property type="entry name" value="Interferon/interleukin_rcp_dom"/>
</dbReference>
<dbReference type="PANTHER" id="PTHR20859">
    <property type="entry name" value="INTERFERON/INTERLEUKIN RECEPTOR"/>
    <property type="match status" value="1"/>
</dbReference>
<dbReference type="GO" id="GO:0019221">
    <property type="term" value="P:cytokine-mediated signaling pathway"/>
    <property type="evidence" value="ECO:0000318"/>
    <property type="project" value="GO_Central"/>
</dbReference>
<evidence type="ECO:0000313" key="5">
    <source>
        <dbReference type="Proteomes" id="UP000018468"/>
    </source>
</evidence>
<feature type="domain" description="Fibronectin type-III" evidence="3">
    <location>
        <begin position="126"/>
        <end position="228"/>
    </location>
</feature>